<dbReference type="PROSITE" id="PS50075">
    <property type="entry name" value="CARRIER"/>
    <property type="match status" value="1"/>
</dbReference>
<gene>
    <name evidence="6" type="ORF">SAMN06295960_4501</name>
</gene>
<dbReference type="Proteomes" id="UP000193834">
    <property type="component" value="Unassembled WGS sequence"/>
</dbReference>
<dbReference type="InterPro" id="IPR036291">
    <property type="entry name" value="NAD(P)-bd_dom_sf"/>
</dbReference>
<keyword evidence="1" id="KW-0596">Phosphopantetheine</keyword>
<evidence type="ECO:0000313" key="6">
    <source>
        <dbReference type="EMBL" id="SMG57686.1"/>
    </source>
</evidence>
<dbReference type="PROSITE" id="PS52004">
    <property type="entry name" value="KS3_2"/>
    <property type="match status" value="1"/>
</dbReference>
<dbReference type="GO" id="GO:0031177">
    <property type="term" value="F:phosphopantetheine binding"/>
    <property type="evidence" value="ECO:0007669"/>
    <property type="project" value="InterPro"/>
</dbReference>
<dbReference type="InterPro" id="IPR014031">
    <property type="entry name" value="Ketoacyl_synth_C"/>
</dbReference>
<dbReference type="Gene3D" id="3.40.50.720">
    <property type="entry name" value="NAD(P)-binding Rossmann-like Domain"/>
    <property type="match status" value="1"/>
</dbReference>
<dbReference type="InterPro" id="IPR014030">
    <property type="entry name" value="Ketoacyl_synth_N"/>
</dbReference>
<feature type="domain" description="Carrier" evidence="4">
    <location>
        <begin position="1236"/>
        <end position="1311"/>
    </location>
</feature>
<dbReference type="SUPFAM" id="SSF51735">
    <property type="entry name" value="NAD(P)-binding Rossmann-fold domains"/>
    <property type="match status" value="2"/>
</dbReference>
<reference evidence="6 7" key="1">
    <citation type="submission" date="2017-04" db="EMBL/GenBank/DDBJ databases">
        <authorList>
            <person name="Afonso C.L."/>
            <person name="Miller P.J."/>
            <person name="Scott M.A."/>
            <person name="Spackman E."/>
            <person name="Goraichik I."/>
            <person name="Dimitrov K.M."/>
            <person name="Suarez D.L."/>
            <person name="Swayne D.E."/>
        </authorList>
    </citation>
    <scope>NUCLEOTIDE SEQUENCE [LARGE SCALE GENOMIC DNA]</scope>
    <source>
        <strain evidence="6 7">11</strain>
    </source>
</reference>
<accession>A0A1X7LUW0</accession>
<dbReference type="GO" id="GO:0005886">
    <property type="term" value="C:plasma membrane"/>
    <property type="evidence" value="ECO:0007669"/>
    <property type="project" value="TreeGrafter"/>
</dbReference>
<feature type="domain" description="Ketosynthase family 3 (KS3)" evidence="5">
    <location>
        <begin position="26"/>
        <end position="449"/>
    </location>
</feature>
<dbReference type="Pfam" id="PF00550">
    <property type="entry name" value="PP-binding"/>
    <property type="match status" value="1"/>
</dbReference>
<dbReference type="PANTHER" id="PTHR43775:SF37">
    <property type="entry name" value="SI:DKEY-61P9.11"/>
    <property type="match status" value="1"/>
</dbReference>
<dbReference type="Pfam" id="PF22621">
    <property type="entry name" value="CurL-like_PKS_C"/>
    <property type="match status" value="1"/>
</dbReference>
<dbReference type="STRING" id="1852522.SAMN06295960_4501"/>
<dbReference type="InterPro" id="IPR057326">
    <property type="entry name" value="KR_dom"/>
</dbReference>
<protein>
    <submittedName>
        <fullName evidence="6">Phosphopantetheine attachment site</fullName>
    </submittedName>
</protein>
<keyword evidence="3" id="KW-0808">Transferase</keyword>
<dbReference type="Gene3D" id="1.10.1200.10">
    <property type="entry name" value="ACP-like"/>
    <property type="match status" value="1"/>
</dbReference>
<dbReference type="SUPFAM" id="SSF47336">
    <property type="entry name" value="ACP-like"/>
    <property type="match status" value="1"/>
</dbReference>
<dbReference type="OrthoDB" id="9765680at2"/>
<dbReference type="InterPro" id="IPR036736">
    <property type="entry name" value="ACP-like_sf"/>
</dbReference>
<dbReference type="PANTHER" id="PTHR43775">
    <property type="entry name" value="FATTY ACID SYNTHASE"/>
    <property type="match status" value="1"/>
</dbReference>
<evidence type="ECO:0000256" key="2">
    <source>
        <dbReference type="ARBA" id="ARBA00022553"/>
    </source>
</evidence>
<dbReference type="Pfam" id="PF00109">
    <property type="entry name" value="ketoacyl-synt"/>
    <property type="match status" value="1"/>
</dbReference>
<dbReference type="GO" id="GO:0005737">
    <property type="term" value="C:cytoplasm"/>
    <property type="evidence" value="ECO:0007669"/>
    <property type="project" value="TreeGrafter"/>
</dbReference>
<dbReference type="InterPro" id="IPR020841">
    <property type="entry name" value="PKS_Beta-ketoAc_synthase_dom"/>
</dbReference>
<keyword evidence="7" id="KW-1185">Reference proteome</keyword>
<evidence type="ECO:0000256" key="1">
    <source>
        <dbReference type="ARBA" id="ARBA00022450"/>
    </source>
</evidence>
<sequence length="1362" mass="151567">MDFQSIKLNRRPAAELEDVAFDRTSNQDIAIIGVAVKLPLADTVEQFEHNLRSGRDCIRPLPHARKQDTDLYFKHIGTDLDSVVYGEAAYLNEIDKFDYSFFKLSPREASLMDPNQRLFLETAWRAIEDAGYGGGTLNGSRTGVYIGYGSDADYLKLIREVEPDAISMSMGGNVRPIIASRLSYLMDLRGPSLLVDTTCSSSLVAVHLACQAMRNGECDAAIVGGIQLHLVPVREYEVGIESSTARARTFDDQADGTGTGEGVVVMMLKPLDQALEARDNIYAVIKGSSVNQDGGSVGITAPNAQAQEAVLADAWKRAGIDPESIGYIETHGTGTKLGDPIEIEGLERAFRRFTDKRQFCAIGALKSSIGHLDNTAGIAGLLKAVLSVKHKRLYPTLHFDRPNRVVNFAESPVYVNNRLQEWEAGSHPRRSGVSSFGISGTNCHIIVEEAPTPRTVSASKESRYHLFTLSAQSKSSLMSYVDASLDELLAHPELDLGDLCYTLCTGRGHYRYRLALIAQQVQEVVDKLQRLKSSHAAWDQDEGDIGEHGGLYVSDSHALNQEHDRLQAEVETVIDRCLQSDRPDHANWEELARLFAKGVHINGERLYKQERRRRVSFPTYPFDRHRCWVKLKQVNAGMSAAVMKSPGESSRISGGCDSGGVQKLEGETSLSAAGHKHFYHQRLWSPESLISGSDSVFEEKVYLLLHRDRLADRRLIDRFVEAGAEVFEAIVGERYEQLSEQAYQVGDDVSQYEQLLAELTSKAQYRELQIIDLTRLTAWTDESASIDEHEQRLNETVYQMYRLAQAITHHAERHIAAISLTMLSAYAAEVVADQARVLPEHSAAIGLSKALVWECPSLKLRWIDLDENTDLSEAIVNELQSPSKEFVVAYRQGKRYVERVEPLAIEVQDERQHQQPASDSSSKEANAGVYVITGGAGNIGLLMAEQLANEAGGPVRLALLGRSQPPARGQWAELAQASQDEKLKRAIRAVLRMERQGAHVDWIQADTANPAQLRQALEDLRRQHGRIAGVVHAAGVSEGNLISRLTREELQGVIAAKTTGTFLLDQFTRQDEPDFFVLFSSAITLVGGVGSGPYTAGNAYLDAYSAYRNRAGMKTLVINWPAWIHEETQASDSAESKEMFCFMPEHQGIRAFQELLQSYCRSQQAYVGFWNWGSHLFALQDKLPFRLSQQLQLARELALGKAQEPSMSRNSLGTLKEHQLDVHSSEASSGQLLIPHAWEEIEQVVTEAWKWVLGYEEIDANANFFEIGGDSILITRVQEHLEQAFPDLISIADLFSYPTIARLTSHLHDLVGTLHAQKSLISDKAEDEFSESMLTIFDRIKQGEWSIEEAVDRYRKLEVAHG</sequence>
<dbReference type="SMART" id="SM00823">
    <property type="entry name" value="PKS_PP"/>
    <property type="match status" value="1"/>
</dbReference>
<dbReference type="GO" id="GO:0006633">
    <property type="term" value="P:fatty acid biosynthetic process"/>
    <property type="evidence" value="ECO:0007669"/>
    <property type="project" value="TreeGrafter"/>
</dbReference>
<evidence type="ECO:0000259" key="4">
    <source>
        <dbReference type="PROSITE" id="PS50075"/>
    </source>
</evidence>
<dbReference type="SUPFAM" id="SSF53901">
    <property type="entry name" value="Thiolase-like"/>
    <property type="match status" value="1"/>
</dbReference>
<dbReference type="InterPro" id="IPR016039">
    <property type="entry name" value="Thiolase-like"/>
</dbReference>
<organism evidence="6 7">
    <name type="scientific">Paenibacillus aquistagni</name>
    <dbReference type="NCBI Taxonomy" id="1852522"/>
    <lineage>
        <taxon>Bacteria</taxon>
        <taxon>Bacillati</taxon>
        <taxon>Bacillota</taxon>
        <taxon>Bacilli</taxon>
        <taxon>Bacillales</taxon>
        <taxon>Paenibacillaceae</taxon>
        <taxon>Paenibacillus</taxon>
    </lineage>
</organism>
<dbReference type="InterPro" id="IPR020806">
    <property type="entry name" value="PKS_PP-bd"/>
</dbReference>
<dbReference type="Pfam" id="PF02801">
    <property type="entry name" value="Ketoacyl-synt_C"/>
    <property type="match status" value="1"/>
</dbReference>
<dbReference type="SMART" id="SM00825">
    <property type="entry name" value="PKS_KS"/>
    <property type="match status" value="1"/>
</dbReference>
<evidence type="ECO:0000259" key="5">
    <source>
        <dbReference type="PROSITE" id="PS52004"/>
    </source>
</evidence>
<dbReference type="GO" id="GO:0071770">
    <property type="term" value="P:DIM/DIP cell wall layer assembly"/>
    <property type="evidence" value="ECO:0007669"/>
    <property type="project" value="TreeGrafter"/>
</dbReference>
<keyword evidence="2" id="KW-0597">Phosphoprotein</keyword>
<dbReference type="CDD" id="cd08953">
    <property type="entry name" value="KR_2_SDR_x"/>
    <property type="match status" value="1"/>
</dbReference>
<dbReference type="InterPro" id="IPR009081">
    <property type="entry name" value="PP-bd_ACP"/>
</dbReference>
<dbReference type="InterPro" id="IPR049490">
    <property type="entry name" value="C883_1060-like_KR_N"/>
</dbReference>
<dbReference type="CDD" id="cd00833">
    <property type="entry name" value="PKS"/>
    <property type="match status" value="1"/>
</dbReference>
<evidence type="ECO:0000313" key="7">
    <source>
        <dbReference type="Proteomes" id="UP000193834"/>
    </source>
</evidence>
<dbReference type="Pfam" id="PF21394">
    <property type="entry name" value="Beta-ketacyl_N"/>
    <property type="match status" value="1"/>
</dbReference>
<dbReference type="InterPro" id="IPR013968">
    <property type="entry name" value="PKS_KR"/>
</dbReference>
<dbReference type="InterPro" id="IPR050091">
    <property type="entry name" value="PKS_NRPS_Biosynth_Enz"/>
</dbReference>
<dbReference type="Pfam" id="PF08659">
    <property type="entry name" value="KR"/>
    <property type="match status" value="1"/>
</dbReference>
<dbReference type="EMBL" id="FXAZ01000008">
    <property type="protein sequence ID" value="SMG57686.1"/>
    <property type="molecule type" value="Genomic_DNA"/>
</dbReference>
<evidence type="ECO:0000256" key="3">
    <source>
        <dbReference type="ARBA" id="ARBA00022679"/>
    </source>
</evidence>
<name>A0A1X7LUW0_9BACL</name>
<dbReference type="SMART" id="SM00822">
    <property type="entry name" value="PKS_KR"/>
    <property type="match status" value="1"/>
</dbReference>
<dbReference type="GO" id="GO:0004312">
    <property type="term" value="F:fatty acid synthase activity"/>
    <property type="evidence" value="ECO:0007669"/>
    <property type="project" value="TreeGrafter"/>
</dbReference>
<proteinExistence type="predicted"/>
<dbReference type="RefSeq" id="WP_139829206.1">
    <property type="nucleotide sequence ID" value="NZ_FXAZ01000008.1"/>
</dbReference>
<dbReference type="Gene3D" id="1.10.1240.100">
    <property type="match status" value="1"/>
</dbReference>
<dbReference type="Gene3D" id="3.40.47.10">
    <property type="match status" value="1"/>
</dbReference>